<sequence>MKNFTINIFKAVLLTMIISFCLGSCSTDAEAPKLAVPGFQMDENDNPIIGESFAKLSTRVWLDGGASIEEVGVCWTIKKTSDEGEVQFPEKDIDDTSIGSFSNNIAYAEIGALTVLDTIYYARFYAINRDGVIGYSYPFKFSNNLEDYDFN</sequence>
<evidence type="ECO:0000256" key="1">
    <source>
        <dbReference type="SAM" id="SignalP"/>
    </source>
</evidence>
<feature type="chain" id="PRO_5035163146" evidence="1">
    <location>
        <begin position="32"/>
        <end position="151"/>
    </location>
</feature>
<comment type="caution">
    <text evidence="2">The sequence shown here is derived from an EMBL/GenBank/DDBJ whole genome shotgun (WGS) entry which is preliminary data.</text>
</comment>
<name>A0A8J7J2L9_9FLAO</name>
<organism evidence="2 3">
    <name type="scientific">Snuella sedimenti</name>
    <dbReference type="NCBI Taxonomy" id="2798802"/>
    <lineage>
        <taxon>Bacteria</taxon>
        <taxon>Pseudomonadati</taxon>
        <taxon>Bacteroidota</taxon>
        <taxon>Flavobacteriia</taxon>
        <taxon>Flavobacteriales</taxon>
        <taxon>Flavobacteriaceae</taxon>
        <taxon>Snuella</taxon>
    </lineage>
</organism>
<keyword evidence="1" id="KW-0732">Signal</keyword>
<evidence type="ECO:0000313" key="3">
    <source>
        <dbReference type="Proteomes" id="UP000610931"/>
    </source>
</evidence>
<gene>
    <name evidence="2" type="ORF">JF259_10855</name>
</gene>
<feature type="signal peptide" evidence="1">
    <location>
        <begin position="1"/>
        <end position="31"/>
    </location>
</feature>
<protein>
    <submittedName>
        <fullName evidence="2">Uncharacterized protein</fullName>
    </submittedName>
</protein>
<accession>A0A8J7J2L9</accession>
<dbReference type="AlphaFoldDB" id="A0A8J7J2L9"/>
<dbReference type="Proteomes" id="UP000610931">
    <property type="component" value="Unassembled WGS sequence"/>
</dbReference>
<dbReference type="EMBL" id="JAELVQ010000013">
    <property type="protein sequence ID" value="MBJ6368587.1"/>
    <property type="molecule type" value="Genomic_DNA"/>
</dbReference>
<keyword evidence="3" id="KW-1185">Reference proteome</keyword>
<evidence type="ECO:0000313" key="2">
    <source>
        <dbReference type="EMBL" id="MBJ6368587.1"/>
    </source>
</evidence>
<reference evidence="2" key="1">
    <citation type="submission" date="2020-12" db="EMBL/GenBank/DDBJ databases">
        <title>Snuella sp. nov., isolated from sediment in Incheon.</title>
        <authorList>
            <person name="Kim W."/>
        </authorList>
    </citation>
    <scope>NUCLEOTIDE SEQUENCE</scope>
    <source>
        <strain evidence="2">CAU 1569</strain>
    </source>
</reference>
<dbReference type="RefSeq" id="WP_199115350.1">
    <property type="nucleotide sequence ID" value="NZ_JAELVQ010000013.1"/>
</dbReference>
<proteinExistence type="predicted"/>